<feature type="signal peptide" evidence="3">
    <location>
        <begin position="1"/>
        <end position="18"/>
    </location>
</feature>
<evidence type="ECO:0000313" key="4">
    <source>
        <dbReference type="EMBL" id="MBS4539328.1"/>
    </source>
</evidence>
<gene>
    <name evidence="4" type="ORF">GOQ27_12705</name>
</gene>
<dbReference type="GO" id="GO:0043190">
    <property type="term" value="C:ATP-binding cassette (ABC) transporter complex"/>
    <property type="evidence" value="ECO:0007669"/>
    <property type="project" value="InterPro"/>
</dbReference>
<evidence type="ECO:0000313" key="5">
    <source>
        <dbReference type="Proteomes" id="UP000724672"/>
    </source>
</evidence>
<keyword evidence="2 3" id="KW-0732">Signal</keyword>
<keyword evidence="5" id="KW-1185">Reference proteome</keyword>
<dbReference type="PANTHER" id="PTHR35841">
    <property type="entry name" value="PHOSPHONATES-BINDING PERIPLASMIC PROTEIN"/>
    <property type="match status" value="1"/>
</dbReference>
<dbReference type="PROSITE" id="PS51257">
    <property type="entry name" value="PROKAR_LIPOPROTEIN"/>
    <property type="match status" value="1"/>
</dbReference>
<dbReference type="Gene3D" id="3.40.190.10">
    <property type="entry name" value="Periplasmic binding protein-like II"/>
    <property type="match status" value="2"/>
</dbReference>
<proteinExistence type="inferred from homology"/>
<evidence type="ECO:0000256" key="3">
    <source>
        <dbReference type="SAM" id="SignalP"/>
    </source>
</evidence>
<dbReference type="GO" id="GO:0055085">
    <property type="term" value="P:transmembrane transport"/>
    <property type="evidence" value="ECO:0007669"/>
    <property type="project" value="InterPro"/>
</dbReference>
<dbReference type="EMBL" id="WSFT01000048">
    <property type="protein sequence ID" value="MBS4539328.1"/>
    <property type="molecule type" value="Genomic_DNA"/>
</dbReference>
<dbReference type="Proteomes" id="UP000724672">
    <property type="component" value="Unassembled WGS sequence"/>
</dbReference>
<dbReference type="RefSeq" id="WP_203367253.1">
    <property type="nucleotide sequence ID" value="NZ_WSFT01000048.1"/>
</dbReference>
<evidence type="ECO:0000256" key="2">
    <source>
        <dbReference type="ARBA" id="ARBA00022729"/>
    </source>
</evidence>
<dbReference type="InterPro" id="IPR005770">
    <property type="entry name" value="PhnD"/>
</dbReference>
<dbReference type="NCBIfam" id="TIGR04553">
    <property type="entry name" value="ABC_peri_selen"/>
    <property type="match status" value="1"/>
</dbReference>
<comment type="caution">
    <text evidence="4">The sequence shown here is derived from an EMBL/GenBank/DDBJ whole genome shotgun (WGS) entry which is preliminary data.</text>
</comment>
<dbReference type="Pfam" id="PF12974">
    <property type="entry name" value="Phosphonate-bd"/>
    <property type="match status" value="1"/>
</dbReference>
<dbReference type="PANTHER" id="PTHR35841:SF1">
    <property type="entry name" value="PHOSPHONATES-BINDING PERIPLASMIC PROTEIN"/>
    <property type="match status" value="1"/>
</dbReference>
<dbReference type="InterPro" id="IPR030836">
    <property type="entry name" value="ABC_peri_PhnD-like"/>
</dbReference>
<reference evidence="4" key="1">
    <citation type="submission" date="2019-12" db="EMBL/GenBank/DDBJ databases">
        <title>Clostridiaceae gen. nov. sp. nov., isolated from sediment in Xinjiang, China.</title>
        <authorList>
            <person name="Zhang R."/>
        </authorList>
    </citation>
    <scope>NUCLEOTIDE SEQUENCE</scope>
    <source>
        <strain evidence="4">D2Q-11</strain>
    </source>
</reference>
<accession>A0A942UUF6</accession>
<comment type="similarity">
    <text evidence="1">Belongs to the phosphate/phosphite/phosphonate binding protein family.</text>
</comment>
<protein>
    <submittedName>
        <fullName evidence="4">Selenate ABC transporter substrate-binding protein</fullName>
    </submittedName>
</protein>
<dbReference type="SUPFAM" id="SSF53850">
    <property type="entry name" value="Periplasmic binding protein-like II"/>
    <property type="match status" value="1"/>
</dbReference>
<organism evidence="4 5">
    <name type="scientific">Anaeromonas frigoriresistens</name>
    <dbReference type="NCBI Taxonomy" id="2683708"/>
    <lineage>
        <taxon>Bacteria</taxon>
        <taxon>Bacillati</taxon>
        <taxon>Bacillota</taxon>
        <taxon>Tissierellia</taxon>
        <taxon>Tissierellales</taxon>
        <taxon>Thermohalobacteraceae</taxon>
        <taxon>Anaeromonas</taxon>
    </lineage>
</organism>
<evidence type="ECO:0000256" key="1">
    <source>
        <dbReference type="ARBA" id="ARBA00007162"/>
    </source>
</evidence>
<dbReference type="NCBIfam" id="TIGR01098">
    <property type="entry name" value="3A0109s03R"/>
    <property type="match status" value="1"/>
</dbReference>
<name>A0A942UUF6_9FIRM</name>
<feature type="chain" id="PRO_5036937025" evidence="3">
    <location>
        <begin position="19"/>
        <end position="295"/>
    </location>
</feature>
<sequence>MKKIVTLLIIALMVFSLAACSNDESTNSDDNNKEKVFKIGGIPDQNASKLNRRFEDLAKYIGEETGLTVEYVPTVDYSALVTAFERGEIHLGWFGGLTGVQARNVVDGAEAIAQRPRDEEFHSVFIAQKDLELKKLTDVKGLSFTFGSESSTSGHLMPRHFLIEEGLDPKSDFDGQVNFSGSHDKTWKLVESGAFQTGALNEAVWESAVEEGKVDLDKVSVFYTTPAYYDYNWTINNVDKDFGKGTKEEVKEALLSVGEDQKEIMELFEADKFIETKNENYEAIKSVAKKLGIIK</sequence>
<dbReference type="AlphaFoldDB" id="A0A942UUF6"/>